<dbReference type="VEuPathDB" id="PlasmoDB:PmUG01_11034100"/>
<dbReference type="KEGG" id="pmal:PMUG01_11034100"/>
<keyword evidence="4" id="KW-0926">Vacuole</keyword>
<keyword evidence="7 11" id="KW-1133">Transmembrane helix</keyword>
<keyword evidence="6" id="KW-0029">Amino-acid transport</keyword>
<dbReference type="Pfam" id="PF01490">
    <property type="entry name" value="Aa_trans"/>
    <property type="match status" value="1"/>
</dbReference>
<evidence type="ECO:0000256" key="2">
    <source>
        <dbReference type="ARBA" id="ARBA00008066"/>
    </source>
</evidence>
<feature type="transmembrane region" description="Helical" evidence="11">
    <location>
        <begin position="302"/>
        <end position="324"/>
    </location>
</feature>
<keyword evidence="9" id="KW-0175">Coiled coil</keyword>
<feature type="transmembrane region" description="Helical" evidence="11">
    <location>
        <begin position="601"/>
        <end position="623"/>
    </location>
</feature>
<keyword evidence="5 11" id="KW-0812">Transmembrane</keyword>
<sequence>MNENGSVAAYDHNSKIENEQSSYKGKHDNENINDYKNSLYVEEGSNMNGYVNGYIEANEKSNHISSKSSVKTVYPLNKKKNKYKKKYKNIYEKEININGGNCKINQYVNLGDNDKDNENDNYNDIGNIGANYYEINTSVSYDEENKVVEALEGGKYVHQVAEVAEIGVEQAEVGHSEIEHAEVGHSEIEHAEVEAEIEEMEVEEERKRIRKKNWKGRTFSRFTPGGVRSSTVLFLCTAIGVGFLSFPYVFSKLGIILSVILIFLNAIESYVTTNILCLSSLEHNTFVYGNLLKKIGHKYHKTIIDIGLTFGFLSSYILILILISNFLSSIFYVFNFPAFFCNHIFLIIVICLLILPVTFRDQVGSLNSFLVFSLFSLSITVLTIGWQTRYYYNLLNDKKIVLFNIDIHFFKCFNILLFSFSQQPNACFITGQFNQPTHKRLTKSAYRSVLLQIIFYTLFGFLGYLSFLNTAKDNVVLNYEDSNVSILLCKFLLSVTFFFSVPLNFMGSYSSILSLYQSGRNRFLRLYLYIFRRNRYSENLSALLREDTQNPFQENIPDDVTENTSTHESQTDDKDQRMLVSICVTILCALIAFNVKKLSNVIGIGGGITSTLISCLLPNLIYFKNRHNVKNRFERYLTLCMLFFFSFMGFFSVIVTSLVLIF</sequence>
<evidence type="ECO:0000259" key="12">
    <source>
        <dbReference type="Pfam" id="PF01490"/>
    </source>
</evidence>
<dbReference type="PANTHER" id="PTHR22950">
    <property type="entry name" value="AMINO ACID TRANSPORTER"/>
    <property type="match status" value="1"/>
</dbReference>
<evidence type="ECO:0000256" key="3">
    <source>
        <dbReference type="ARBA" id="ARBA00022448"/>
    </source>
</evidence>
<dbReference type="Proteomes" id="UP000219813">
    <property type="component" value="Chromosome 11"/>
</dbReference>
<dbReference type="PANTHER" id="PTHR22950:SF678">
    <property type="entry name" value="VACUOLAR AMINO ACID TRANSPORTER 5-RELATED"/>
    <property type="match status" value="1"/>
</dbReference>
<evidence type="ECO:0000256" key="10">
    <source>
        <dbReference type="SAM" id="MobiDB-lite"/>
    </source>
</evidence>
<feature type="coiled-coil region" evidence="9">
    <location>
        <begin position="183"/>
        <end position="212"/>
    </location>
</feature>
<dbReference type="GeneID" id="39869802"/>
<protein>
    <submittedName>
        <fullName evidence="13">Transmembrane amino acid transporter protein, putative</fullName>
    </submittedName>
</protein>
<comment type="similarity">
    <text evidence="2">Belongs to the amino acid/polyamine transporter 2 family.</text>
</comment>
<feature type="transmembrane region" description="Helical" evidence="11">
    <location>
        <begin position="449"/>
        <end position="471"/>
    </location>
</feature>
<dbReference type="OMA" id="YHKTIID"/>
<organism evidence="13 14">
    <name type="scientific">Plasmodium malariae</name>
    <dbReference type="NCBI Taxonomy" id="5858"/>
    <lineage>
        <taxon>Eukaryota</taxon>
        <taxon>Sar</taxon>
        <taxon>Alveolata</taxon>
        <taxon>Apicomplexa</taxon>
        <taxon>Aconoidasida</taxon>
        <taxon>Haemosporida</taxon>
        <taxon>Plasmodiidae</taxon>
        <taxon>Plasmodium</taxon>
        <taxon>Plasmodium (Plasmodium)</taxon>
    </lineage>
</organism>
<evidence type="ECO:0000313" key="13">
    <source>
        <dbReference type="EMBL" id="SCO93090.1"/>
    </source>
</evidence>
<feature type="transmembrane region" description="Helical" evidence="11">
    <location>
        <begin position="491"/>
        <end position="516"/>
    </location>
</feature>
<dbReference type="GO" id="GO:0061459">
    <property type="term" value="F:L-arginine transmembrane transporter activity"/>
    <property type="evidence" value="ECO:0007669"/>
    <property type="project" value="TreeGrafter"/>
</dbReference>
<evidence type="ECO:0000256" key="1">
    <source>
        <dbReference type="ARBA" id="ARBA00004128"/>
    </source>
</evidence>
<feature type="transmembrane region" description="Helical" evidence="11">
    <location>
        <begin position="369"/>
        <end position="388"/>
    </location>
</feature>
<evidence type="ECO:0000256" key="6">
    <source>
        <dbReference type="ARBA" id="ARBA00022970"/>
    </source>
</evidence>
<keyword evidence="14" id="KW-1185">Reference proteome</keyword>
<feature type="transmembrane region" description="Helical" evidence="11">
    <location>
        <begin position="256"/>
        <end position="281"/>
    </location>
</feature>
<evidence type="ECO:0000313" key="14">
    <source>
        <dbReference type="Proteomes" id="UP000219813"/>
    </source>
</evidence>
<dbReference type="InterPro" id="IPR013057">
    <property type="entry name" value="AA_transpt_TM"/>
</dbReference>
<dbReference type="GO" id="GO:0015194">
    <property type="term" value="F:L-serine transmembrane transporter activity"/>
    <property type="evidence" value="ECO:0007669"/>
    <property type="project" value="TreeGrafter"/>
</dbReference>
<dbReference type="OrthoDB" id="438545at2759"/>
<dbReference type="GO" id="GO:0015189">
    <property type="term" value="F:L-lysine transmembrane transporter activity"/>
    <property type="evidence" value="ECO:0007669"/>
    <property type="project" value="TreeGrafter"/>
</dbReference>
<feature type="domain" description="Amino acid transporter transmembrane" evidence="12">
    <location>
        <begin position="225"/>
        <end position="661"/>
    </location>
</feature>
<feature type="transmembrane region" description="Helical" evidence="11">
    <location>
        <begin position="578"/>
        <end position="595"/>
    </location>
</feature>
<dbReference type="RefSeq" id="XP_028862529.1">
    <property type="nucleotide sequence ID" value="XM_029005995.1"/>
</dbReference>
<feature type="region of interest" description="Disordered" evidence="10">
    <location>
        <begin position="1"/>
        <end position="30"/>
    </location>
</feature>
<reference evidence="13 14" key="1">
    <citation type="submission" date="2016-06" db="EMBL/GenBank/DDBJ databases">
        <authorList>
            <consortium name="Pathogen Informatics"/>
        </authorList>
    </citation>
    <scope>NUCLEOTIDE SEQUENCE [LARGE SCALE GENOMIC DNA]</scope>
</reference>
<name>A0A1D3SMM6_PLAMA</name>
<feature type="transmembrane region" description="Helical" evidence="11">
    <location>
        <begin position="635"/>
        <end position="661"/>
    </location>
</feature>
<evidence type="ECO:0000256" key="8">
    <source>
        <dbReference type="ARBA" id="ARBA00023136"/>
    </source>
</evidence>
<dbReference type="GO" id="GO:0005774">
    <property type="term" value="C:vacuolar membrane"/>
    <property type="evidence" value="ECO:0007669"/>
    <property type="project" value="UniProtKB-SubCell"/>
</dbReference>
<dbReference type="EMBL" id="LT594632">
    <property type="protein sequence ID" value="SCO93090.1"/>
    <property type="molecule type" value="Genomic_DNA"/>
</dbReference>
<feature type="transmembrane region" description="Helical" evidence="11">
    <location>
        <begin position="231"/>
        <end position="250"/>
    </location>
</feature>
<evidence type="ECO:0000256" key="4">
    <source>
        <dbReference type="ARBA" id="ARBA00022554"/>
    </source>
</evidence>
<evidence type="ECO:0000256" key="7">
    <source>
        <dbReference type="ARBA" id="ARBA00022989"/>
    </source>
</evidence>
<feature type="region of interest" description="Disordered" evidence="10">
    <location>
        <begin position="552"/>
        <end position="572"/>
    </location>
</feature>
<dbReference type="AlphaFoldDB" id="A0A1D3SMM6"/>
<evidence type="ECO:0000256" key="5">
    <source>
        <dbReference type="ARBA" id="ARBA00022692"/>
    </source>
</evidence>
<comment type="subcellular location">
    <subcellularLocation>
        <location evidence="1">Vacuole membrane</location>
        <topology evidence="1">Multi-pass membrane protein</topology>
    </subcellularLocation>
</comment>
<keyword evidence="8 11" id="KW-0472">Membrane</keyword>
<gene>
    <name evidence="13" type="primary">PmUG01_11034100</name>
    <name evidence="13" type="ORF">PMUG01_11034100</name>
</gene>
<accession>A0A1D3SMM6</accession>
<keyword evidence="3" id="KW-0813">Transport</keyword>
<dbReference type="GO" id="GO:0005302">
    <property type="term" value="F:L-tyrosine transmembrane transporter activity"/>
    <property type="evidence" value="ECO:0007669"/>
    <property type="project" value="TreeGrafter"/>
</dbReference>
<evidence type="ECO:0000256" key="11">
    <source>
        <dbReference type="SAM" id="Phobius"/>
    </source>
</evidence>
<feature type="transmembrane region" description="Helical" evidence="11">
    <location>
        <begin position="330"/>
        <end position="357"/>
    </location>
</feature>
<dbReference type="GO" id="GO:0005313">
    <property type="term" value="F:L-glutamate transmembrane transporter activity"/>
    <property type="evidence" value="ECO:0007669"/>
    <property type="project" value="TreeGrafter"/>
</dbReference>
<dbReference type="GO" id="GO:0005290">
    <property type="term" value="F:L-histidine transmembrane transporter activity"/>
    <property type="evidence" value="ECO:0007669"/>
    <property type="project" value="TreeGrafter"/>
</dbReference>
<proteinExistence type="inferred from homology"/>
<evidence type="ECO:0000256" key="9">
    <source>
        <dbReference type="SAM" id="Coils"/>
    </source>
</evidence>
<feature type="transmembrane region" description="Helical" evidence="11">
    <location>
        <begin position="400"/>
        <end position="420"/>
    </location>
</feature>